<accession>A0ABR2RVV5</accession>
<evidence type="ECO:0000256" key="1">
    <source>
        <dbReference type="SAM" id="SignalP"/>
    </source>
</evidence>
<evidence type="ECO:0008006" key="4">
    <source>
        <dbReference type="Google" id="ProtNLM"/>
    </source>
</evidence>
<keyword evidence="3" id="KW-1185">Reference proteome</keyword>
<name>A0ABR2RVV5_9ROSI</name>
<protein>
    <recommendedName>
        <fullName evidence="4">Defensin-like protein</fullName>
    </recommendedName>
</protein>
<sequence length="70" mass="7541">MRGLKVYVIFMLVLVSAAGKEGVEAADTCTSNPYLEGCQDLLCLQLCMFAYGKEAKGYCGGTTCHCTYPC</sequence>
<dbReference type="EMBL" id="JBBPBN010000020">
    <property type="protein sequence ID" value="KAK9016985.1"/>
    <property type="molecule type" value="Genomic_DNA"/>
</dbReference>
<evidence type="ECO:0000313" key="3">
    <source>
        <dbReference type="Proteomes" id="UP001396334"/>
    </source>
</evidence>
<dbReference type="Proteomes" id="UP001396334">
    <property type="component" value="Unassembled WGS sequence"/>
</dbReference>
<feature type="chain" id="PRO_5046265066" description="Defensin-like protein" evidence="1">
    <location>
        <begin position="26"/>
        <end position="70"/>
    </location>
</feature>
<comment type="caution">
    <text evidence="2">The sequence shown here is derived from an EMBL/GenBank/DDBJ whole genome shotgun (WGS) entry which is preliminary data.</text>
</comment>
<evidence type="ECO:0000313" key="2">
    <source>
        <dbReference type="EMBL" id="KAK9016985.1"/>
    </source>
</evidence>
<organism evidence="2 3">
    <name type="scientific">Hibiscus sabdariffa</name>
    <name type="common">roselle</name>
    <dbReference type="NCBI Taxonomy" id="183260"/>
    <lineage>
        <taxon>Eukaryota</taxon>
        <taxon>Viridiplantae</taxon>
        <taxon>Streptophyta</taxon>
        <taxon>Embryophyta</taxon>
        <taxon>Tracheophyta</taxon>
        <taxon>Spermatophyta</taxon>
        <taxon>Magnoliopsida</taxon>
        <taxon>eudicotyledons</taxon>
        <taxon>Gunneridae</taxon>
        <taxon>Pentapetalae</taxon>
        <taxon>rosids</taxon>
        <taxon>malvids</taxon>
        <taxon>Malvales</taxon>
        <taxon>Malvaceae</taxon>
        <taxon>Malvoideae</taxon>
        <taxon>Hibiscus</taxon>
    </lineage>
</organism>
<gene>
    <name evidence="2" type="ORF">V6N11_079475</name>
</gene>
<reference evidence="2 3" key="1">
    <citation type="journal article" date="2024" name="G3 (Bethesda)">
        <title>Genome assembly of Hibiscus sabdariffa L. provides insights into metabolisms of medicinal natural products.</title>
        <authorList>
            <person name="Kim T."/>
        </authorList>
    </citation>
    <scope>NUCLEOTIDE SEQUENCE [LARGE SCALE GENOMIC DNA]</scope>
    <source>
        <strain evidence="2">TK-2024</strain>
        <tissue evidence="2">Old leaves</tissue>
    </source>
</reference>
<proteinExistence type="predicted"/>
<feature type="signal peptide" evidence="1">
    <location>
        <begin position="1"/>
        <end position="25"/>
    </location>
</feature>
<keyword evidence="1" id="KW-0732">Signal</keyword>